<dbReference type="GO" id="GO:0008270">
    <property type="term" value="F:zinc ion binding"/>
    <property type="evidence" value="ECO:0007669"/>
    <property type="project" value="UniProtKB-KW"/>
</dbReference>
<keyword evidence="10" id="KW-0539">Nucleus</keyword>
<evidence type="ECO:0000259" key="13">
    <source>
        <dbReference type="PROSITE" id="PS50157"/>
    </source>
</evidence>
<evidence type="ECO:0000256" key="9">
    <source>
        <dbReference type="ARBA" id="ARBA00023159"/>
    </source>
</evidence>
<comment type="subcellular location">
    <subcellularLocation>
        <location evidence="2">Cytoplasm</location>
    </subcellularLocation>
    <subcellularLocation>
        <location evidence="1">Nucleus</location>
    </subcellularLocation>
</comment>
<evidence type="ECO:0000256" key="7">
    <source>
        <dbReference type="ARBA" id="ARBA00022771"/>
    </source>
</evidence>
<dbReference type="FunFam" id="3.30.160.60:FF:000048">
    <property type="entry name" value="GLI family zinc finger 3"/>
    <property type="match status" value="1"/>
</dbReference>
<reference evidence="14" key="2">
    <citation type="submission" date="2025-08" db="UniProtKB">
        <authorList>
            <consortium name="Ensembl"/>
        </authorList>
    </citation>
    <scope>IDENTIFICATION</scope>
</reference>
<name>G1NH35_MELGA</name>
<evidence type="ECO:0000256" key="12">
    <source>
        <dbReference type="SAM" id="MobiDB-lite"/>
    </source>
</evidence>
<dbReference type="Bgee" id="ENSMGAG00000011872">
    <property type="expression patterns" value="Expressed in testis and 11 other cell types or tissues"/>
</dbReference>
<evidence type="ECO:0000256" key="4">
    <source>
        <dbReference type="ARBA" id="ARBA00022490"/>
    </source>
</evidence>
<dbReference type="PROSITE" id="PS00028">
    <property type="entry name" value="ZINC_FINGER_C2H2_1"/>
    <property type="match status" value="3"/>
</dbReference>
<keyword evidence="5" id="KW-0479">Metal-binding</keyword>
<keyword evidence="6" id="KW-0677">Repeat</keyword>
<dbReference type="PANTHER" id="PTHR45718:SF6">
    <property type="entry name" value="ZINC FINGER PROTEIN GLI2"/>
    <property type="match status" value="1"/>
</dbReference>
<dbReference type="SUPFAM" id="SSF57667">
    <property type="entry name" value="beta-beta-alpha zinc fingers"/>
    <property type="match status" value="3"/>
</dbReference>
<feature type="region of interest" description="Disordered" evidence="12">
    <location>
        <begin position="1172"/>
        <end position="1197"/>
    </location>
</feature>
<evidence type="ECO:0000256" key="5">
    <source>
        <dbReference type="ARBA" id="ARBA00022723"/>
    </source>
</evidence>
<evidence type="ECO:0000256" key="2">
    <source>
        <dbReference type="ARBA" id="ARBA00004496"/>
    </source>
</evidence>
<evidence type="ECO:0000256" key="1">
    <source>
        <dbReference type="ARBA" id="ARBA00004123"/>
    </source>
</evidence>
<dbReference type="PROSITE" id="PS50157">
    <property type="entry name" value="ZINC_FINGER_C2H2_2"/>
    <property type="match status" value="3"/>
</dbReference>
<proteinExistence type="inferred from homology"/>
<keyword evidence="7 11" id="KW-0863">Zinc-finger</keyword>
<dbReference type="Gene3D" id="3.30.160.60">
    <property type="entry name" value="Classic Zinc Finger"/>
    <property type="match status" value="4"/>
</dbReference>
<sequence length="1275" mass="139651">MEHYLRSVHGSPTLSVISAARGLSPADVAHEHLKERGLFGLPPPPPGANPTDYYHQMTLMAGHPNPYGDILMQSGGAASTAHLHEYLSPVDVSRFSSPRVTPRLSRKRALSISPLSDASIDLQTMIRTSPNSLVAYINNSRSSSAASGSYGHLSAGTISPAFSFPHPINPVTYQQILTQQRGLSSAFGHTPPLIQPSPTFPPRQHMAVISVNPPPAQISSNSNCISDSSQEHLTDLKEDLDKDECKQEPEVIYETNCHWEGCTKEYDTQEQLVHHINNDHIHGEKKEFVCRWQDCTREQKPFKAQYMLVVHMRRHTGEKPHKCTFEGCSKAYSRLENLKTHLRSHTGEKPYVCEHEGCNKAFSNASDRAKHQNRTHSNEMCQSSPGGQSSCSSEPSPLGSTNNNDSGVEMNMHSGGSLGDLTALDDNAPVVDSTVSSGNLTVSLQLRKHMTTMQRLEQLKKEKLKTVKDSCSWVNPAPQGRNTKLPPISGNGSILENSGGSSATLPNPRIMELSVNEVTMLNQINERRDSTTSTISSAYTVSRRSSGISPYFSSRRSSEASQLGHRPNNTSSADSYDPISTDASRRSSEASQCSGMPGLLNLTPAQHYRLKAKYAAATGGPPPTPLPNMERMTLKNRISLMDGPEPTLPSIRLPPGPRRCSDGNTYGYTSAAAFPHEVPGNCTRRASDPVRRPAGEPQALPRVHRFNSTNSMNPFHPPHPADRRNFSMQSYGRSDGSLARHNYSPRPLSISENIAMEAMSGEAEVPVGDDDIMLPDDVVQYIKSQNNGTAAESTSMGYSNEMQSFQGGGKLQPPAFPNQRRMAVAEASVSHLGPMMAECPMSFDTASDMNKNNMPVQWNEVSSGTVDLMSNQSKQQFSQGNLAVVQQKQNFGQYQSYNQQQMQLPENSMNVTQQSFMQRNVGMDGQRLNCMQLRQQPMSLGPGMNPDLGSQAGYNQAHQMLSPSAINGNPNQLSPSCSNMATKPGPHLHPQQIDMATDPSLMVSSNSERTMLNQVMHEPSQQNYSSQPTHMNFPMAQEAFHQPIMPSNQQSFEPQQSMMGSAQTYPTGMVQPRPPAEPSPANRPRGLRTVQQLGYMRTPHPTNTMSPGQEAMEAVHKRTGDMLPASTQQCADGTRENNLMYYYGQIHMYEQNSGFDNHSDCRVRQQQCALSSKPAALPSPGTNQVSSTVDSQGLEPPQIDFDAIMDDGDHSSLMSGTLSPSILQNLSQNSSRLTTPRNSLTLPTIPTGISNMAIGDMSSMLTTLAEESKFLNMMS</sequence>
<feature type="region of interest" description="Disordered" evidence="12">
    <location>
        <begin position="546"/>
        <end position="598"/>
    </location>
</feature>
<feature type="region of interest" description="Disordered" evidence="12">
    <location>
        <begin position="365"/>
        <end position="420"/>
    </location>
</feature>
<accession>G1NH35</accession>
<dbReference type="GO" id="GO:0005737">
    <property type="term" value="C:cytoplasm"/>
    <property type="evidence" value="ECO:0007669"/>
    <property type="project" value="UniProtKB-SubCell"/>
</dbReference>
<feature type="domain" description="C2H2-type" evidence="13">
    <location>
        <begin position="293"/>
        <end position="320"/>
    </location>
</feature>
<dbReference type="PANTHER" id="PTHR45718">
    <property type="entry name" value="TRANSCRIPTIONAL ACTIVATOR CUBITUS INTERRUPTUS"/>
    <property type="match status" value="1"/>
</dbReference>
<feature type="compositionally biased region" description="Polar residues" evidence="12">
    <location>
        <begin position="1180"/>
        <end position="1191"/>
    </location>
</feature>
<dbReference type="GO" id="GO:0000981">
    <property type="term" value="F:DNA-binding transcription factor activity, RNA polymerase II-specific"/>
    <property type="evidence" value="ECO:0007669"/>
    <property type="project" value="TreeGrafter"/>
</dbReference>
<feature type="compositionally biased region" description="Low complexity" evidence="12">
    <location>
        <begin position="383"/>
        <end position="400"/>
    </location>
</feature>
<dbReference type="GO" id="GO:0000978">
    <property type="term" value="F:RNA polymerase II cis-regulatory region sequence-specific DNA binding"/>
    <property type="evidence" value="ECO:0007669"/>
    <property type="project" value="TreeGrafter"/>
</dbReference>
<feature type="compositionally biased region" description="Polar residues" evidence="12">
    <location>
        <begin position="546"/>
        <end position="574"/>
    </location>
</feature>
<evidence type="ECO:0000313" key="15">
    <source>
        <dbReference type="Proteomes" id="UP000001645"/>
    </source>
</evidence>
<evidence type="ECO:0000313" key="14">
    <source>
        <dbReference type="Ensembl" id="ENSMGAP00000012458.3"/>
    </source>
</evidence>
<dbReference type="FunFam" id="3.30.160.60:FF:000031">
    <property type="entry name" value="GLI family zinc finger 3"/>
    <property type="match status" value="1"/>
</dbReference>
<protein>
    <recommendedName>
        <fullName evidence="13">C2H2-type domain-containing protein</fullName>
    </recommendedName>
</protein>
<evidence type="ECO:0000256" key="10">
    <source>
        <dbReference type="ARBA" id="ARBA00023242"/>
    </source>
</evidence>
<evidence type="ECO:0000256" key="8">
    <source>
        <dbReference type="ARBA" id="ARBA00022833"/>
    </source>
</evidence>
<comment type="similarity">
    <text evidence="3">Belongs to the GLI C2H2-type zinc-finger protein family.</text>
</comment>
<dbReference type="Pfam" id="PF00096">
    <property type="entry name" value="zf-C2H2"/>
    <property type="match status" value="2"/>
</dbReference>
<dbReference type="Proteomes" id="UP000001645">
    <property type="component" value="Chromosome 7"/>
</dbReference>
<dbReference type="HOGENOM" id="CLU_003666_2_0_1"/>
<dbReference type="Ensembl" id="ENSMGAT00000013352.3">
    <property type="protein sequence ID" value="ENSMGAP00000012458.3"/>
    <property type="gene ID" value="ENSMGAG00000011872.3"/>
</dbReference>
<dbReference type="InterPro" id="IPR056436">
    <property type="entry name" value="Znf-C2H2_ZIC1-5/GLI1-3-like"/>
</dbReference>
<dbReference type="Pfam" id="PF23561">
    <property type="entry name" value="zf-C2H2_15"/>
    <property type="match status" value="1"/>
</dbReference>
<dbReference type="GO" id="GO:0005634">
    <property type="term" value="C:nucleus"/>
    <property type="evidence" value="ECO:0007669"/>
    <property type="project" value="UniProtKB-SubCell"/>
</dbReference>
<keyword evidence="4" id="KW-0963">Cytoplasm</keyword>
<dbReference type="FunFam" id="3.30.160.60:FF:000068">
    <property type="entry name" value="GLI family zinc finger 3"/>
    <property type="match status" value="1"/>
</dbReference>
<dbReference type="InParanoid" id="G1NH35"/>
<dbReference type="GO" id="GO:0007224">
    <property type="term" value="P:smoothened signaling pathway"/>
    <property type="evidence" value="ECO:0007669"/>
    <property type="project" value="TreeGrafter"/>
</dbReference>
<feature type="domain" description="C2H2-type" evidence="13">
    <location>
        <begin position="351"/>
        <end position="381"/>
    </location>
</feature>
<dbReference type="GeneTree" id="ENSGT00940000159213"/>
<evidence type="ECO:0000256" key="6">
    <source>
        <dbReference type="ARBA" id="ARBA00022737"/>
    </source>
</evidence>
<keyword evidence="8" id="KW-0862">Zinc</keyword>
<organism evidence="14 15">
    <name type="scientific">Meleagris gallopavo</name>
    <name type="common">Wild turkey</name>
    <dbReference type="NCBI Taxonomy" id="9103"/>
    <lineage>
        <taxon>Eukaryota</taxon>
        <taxon>Metazoa</taxon>
        <taxon>Chordata</taxon>
        <taxon>Craniata</taxon>
        <taxon>Vertebrata</taxon>
        <taxon>Euteleostomi</taxon>
        <taxon>Archelosauria</taxon>
        <taxon>Archosauria</taxon>
        <taxon>Dinosauria</taxon>
        <taxon>Saurischia</taxon>
        <taxon>Theropoda</taxon>
        <taxon>Coelurosauria</taxon>
        <taxon>Aves</taxon>
        <taxon>Neognathae</taxon>
        <taxon>Galloanserae</taxon>
        <taxon>Galliformes</taxon>
        <taxon>Phasianidae</taxon>
        <taxon>Meleagridinae</taxon>
        <taxon>Meleagris</taxon>
    </lineage>
</organism>
<dbReference type="InterPro" id="IPR043359">
    <property type="entry name" value="GLI-like"/>
</dbReference>
<evidence type="ECO:0000256" key="11">
    <source>
        <dbReference type="PROSITE-ProRule" id="PRU00042"/>
    </source>
</evidence>
<dbReference type="InterPro" id="IPR036236">
    <property type="entry name" value="Znf_C2H2_sf"/>
</dbReference>
<dbReference type="SMART" id="SM00355">
    <property type="entry name" value="ZnF_C2H2"/>
    <property type="match status" value="4"/>
</dbReference>
<gene>
    <name evidence="14" type="primary">GLI2</name>
</gene>
<dbReference type="AlphaFoldDB" id="G1NH35"/>
<feature type="domain" description="C2H2-type" evidence="13">
    <location>
        <begin position="321"/>
        <end position="350"/>
    </location>
</feature>
<dbReference type="FunFam" id="3.30.160.60:FF:000036">
    <property type="entry name" value="GLI family zinc finger 3"/>
    <property type="match status" value="1"/>
</dbReference>
<keyword evidence="9" id="KW-0010">Activator</keyword>
<reference evidence="14 15" key="1">
    <citation type="journal article" date="2010" name="PLoS Biol.">
        <title>Multi-platform next-generation sequencing of the domestic turkey (Meleagris gallopavo): genome assembly and analysis.</title>
        <authorList>
            <person name="Dalloul R.A."/>
            <person name="Long J.A."/>
            <person name="Zimin A.V."/>
            <person name="Aslam L."/>
            <person name="Beal K."/>
            <person name="Blomberg L.A."/>
            <person name="Bouffard P."/>
            <person name="Burt D.W."/>
            <person name="Crasta O."/>
            <person name="Crooijmans R.P."/>
            <person name="Cooper K."/>
            <person name="Coulombe R.A."/>
            <person name="De S."/>
            <person name="Delany M.E."/>
            <person name="Dodgson J.B."/>
            <person name="Dong J.J."/>
            <person name="Evans C."/>
            <person name="Frederickson K.M."/>
            <person name="Flicek P."/>
            <person name="Florea L."/>
            <person name="Folkerts O."/>
            <person name="Groenen M.A."/>
            <person name="Harkins T.T."/>
            <person name="Herrero J."/>
            <person name="Hoffmann S."/>
            <person name="Megens H.J."/>
            <person name="Jiang A."/>
            <person name="de Jong P."/>
            <person name="Kaiser P."/>
            <person name="Kim H."/>
            <person name="Kim K.W."/>
            <person name="Kim S."/>
            <person name="Langenberger D."/>
            <person name="Lee M.K."/>
            <person name="Lee T."/>
            <person name="Mane S."/>
            <person name="Marcais G."/>
            <person name="Marz M."/>
            <person name="McElroy A.P."/>
            <person name="Modise T."/>
            <person name="Nefedov M."/>
            <person name="Notredame C."/>
            <person name="Paton I.R."/>
            <person name="Payne W.S."/>
            <person name="Pertea G."/>
            <person name="Prickett D."/>
            <person name="Puiu D."/>
            <person name="Qioa D."/>
            <person name="Raineri E."/>
            <person name="Ruffier M."/>
            <person name="Salzberg S.L."/>
            <person name="Schatz M.C."/>
            <person name="Scheuring C."/>
            <person name="Schmidt C.J."/>
            <person name="Schroeder S."/>
            <person name="Searle S.M."/>
            <person name="Smith E.J."/>
            <person name="Smith J."/>
            <person name="Sonstegard T.S."/>
            <person name="Stadler P.F."/>
            <person name="Tafer H."/>
            <person name="Tu Z.J."/>
            <person name="Van Tassell C.P."/>
            <person name="Vilella A.J."/>
            <person name="Williams K.P."/>
            <person name="Yorke J.A."/>
            <person name="Zhang L."/>
            <person name="Zhang H.B."/>
            <person name="Zhang X."/>
            <person name="Zhang Y."/>
            <person name="Reed K.M."/>
        </authorList>
    </citation>
    <scope>NUCLEOTIDE SEQUENCE [LARGE SCALE GENOMIC DNA]</scope>
</reference>
<dbReference type="InterPro" id="IPR013087">
    <property type="entry name" value="Znf_C2H2_type"/>
</dbReference>
<reference evidence="14" key="3">
    <citation type="submission" date="2025-09" db="UniProtKB">
        <authorList>
            <consortium name="Ensembl"/>
        </authorList>
    </citation>
    <scope>IDENTIFICATION</scope>
</reference>
<keyword evidence="15" id="KW-1185">Reference proteome</keyword>
<evidence type="ECO:0000256" key="3">
    <source>
        <dbReference type="ARBA" id="ARBA00010831"/>
    </source>
</evidence>